<evidence type="ECO:0000313" key="2">
    <source>
        <dbReference type="EMBL" id="OWM66555.1"/>
    </source>
</evidence>
<dbReference type="Proteomes" id="UP000233551">
    <property type="component" value="Unassembled WGS sequence"/>
</dbReference>
<evidence type="ECO:0000313" key="3">
    <source>
        <dbReference type="EMBL" id="PKI43792.1"/>
    </source>
</evidence>
<dbReference type="EMBL" id="PGOL01002976">
    <property type="protein sequence ID" value="PKI43792.1"/>
    <property type="molecule type" value="Genomic_DNA"/>
</dbReference>
<reference evidence="3 5" key="3">
    <citation type="submission" date="2017-11" db="EMBL/GenBank/DDBJ databases">
        <title>De-novo sequencing of pomegranate (Punica granatum L.) genome.</title>
        <authorList>
            <person name="Akparov Z."/>
            <person name="Amiraslanov A."/>
            <person name="Hajiyeva S."/>
            <person name="Abbasov M."/>
            <person name="Kaur K."/>
            <person name="Hamwieh A."/>
            <person name="Solovyev V."/>
            <person name="Salamov A."/>
            <person name="Braich B."/>
            <person name="Kosarev P."/>
            <person name="Mahmoud A."/>
            <person name="Hajiyev E."/>
            <person name="Babayeva S."/>
            <person name="Izzatullayeva V."/>
            <person name="Mammadov A."/>
            <person name="Mammadov A."/>
            <person name="Sharifova S."/>
            <person name="Ojaghi J."/>
            <person name="Eynullazada K."/>
            <person name="Bayramov B."/>
            <person name="Abdulazimova A."/>
            <person name="Shahmuradov I."/>
        </authorList>
    </citation>
    <scope>NUCLEOTIDE SEQUENCE [LARGE SCALE GENOMIC DNA]</scope>
    <source>
        <strain evidence="3">AG2017</strain>
        <strain evidence="5">cv. AG2017</strain>
        <tissue evidence="3">Leaf</tissue>
    </source>
</reference>
<feature type="compositionally biased region" description="Polar residues" evidence="1">
    <location>
        <begin position="61"/>
        <end position="72"/>
    </location>
</feature>
<name>A0A218W1C6_PUNGR</name>
<protein>
    <submittedName>
        <fullName evidence="2">Uncharacterized protein</fullName>
    </submittedName>
</protein>
<evidence type="ECO:0000313" key="5">
    <source>
        <dbReference type="Proteomes" id="UP000233551"/>
    </source>
</evidence>
<reference evidence="4" key="1">
    <citation type="journal article" date="2017" name="Plant J.">
        <title>The pomegranate (Punica granatum L.) genome and the genomics of punicalagin biosynthesis.</title>
        <authorList>
            <person name="Qin G."/>
            <person name="Xu C."/>
            <person name="Ming R."/>
            <person name="Tang H."/>
            <person name="Guyot R."/>
            <person name="Kramer E.M."/>
            <person name="Hu Y."/>
            <person name="Yi X."/>
            <person name="Qi Y."/>
            <person name="Xu X."/>
            <person name="Gao Z."/>
            <person name="Pan H."/>
            <person name="Jian J."/>
            <person name="Tian Y."/>
            <person name="Yue Z."/>
            <person name="Xu Y."/>
        </authorList>
    </citation>
    <scope>NUCLEOTIDE SEQUENCE [LARGE SCALE GENOMIC DNA]</scope>
    <source>
        <strain evidence="4">cv. Dabenzi</strain>
    </source>
</reference>
<accession>A0A218W1C6</accession>
<sequence length="82" mass="8894">MGHSNEVPKPSTCQVNRELSRSGSSRSKGSQDYGALFKLLSGNHHHLTSDSRVEKGALPTRFSSCGSSSEMLTTEVRPDQSE</sequence>
<feature type="region of interest" description="Disordered" evidence="1">
    <location>
        <begin position="47"/>
        <end position="82"/>
    </location>
</feature>
<proteinExistence type="predicted"/>
<reference evidence="2" key="2">
    <citation type="submission" date="2017-06" db="EMBL/GenBank/DDBJ databases">
        <title>The pomegranate genome and the genomics of punicalagin biosynthesis.</title>
        <authorList>
            <person name="Xu C."/>
        </authorList>
    </citation>
    <scope>NUCLEOTIDE SEQUENCE [LARGE SCALE GENOMIC DNA]</scope>
    <source>
        <tissue evidence="2">Fresh leaf</tissue>
    </source>
</reference>
<comment type="caution">
    <text evidence="2">The sequence shown here is derived from an EMBL/GenBank/DDBJ whole genome shotgun (WGS) entry which is preliminary data.</text>
</comment>
<feature type="compositionally biased region" description="Low complexity" evidence="1">
    <location>
        <begin position="21"/>
        <end position="30"/>
    </location>
</feature>
<dbReference type="EMBL" id="MTKT01005554">
    <property type="protein sequence ID" value="OWM66555.1"/>
    <property type="molecule type" value="Genomic_DNA"/>
</dbReference>
<keyword evidence="5" id="KW-1185">Reference proteome</keyword>
<organism evidence="2 4">
    <name type="scientific">Punica granatum</name>
    <name type="common">Pomegranate</name>
    <dbReference type="NCBI Taxonomy" id="22663"/>
    <lineage>
        <taxon>Eukaryota</taxon>
        <taxon>Viridiplantae</taxon>
        <taxon>Streptophyta</taxon>
        <taxon>Embryophyta</taxon>
        <taxon>Tracheophyta</taxon>
        <taxon>Spermatophyta</taxon>
        <taxon>Magnoliopsida</taxon>
        <taxon>eudicotyledons</taxon>
        <taxon>Gunneridae</taxon>
        <taxon>Pentapetalae</taxon>
        <taxon>rosids</taxon>
        <taxon>malvids</taxon>
        <taxon>Myrtales</taxon>
        <taxon>Lythraceae</taxon>
        <taxon>Punica</taxon>
    </lineage>
</organism>
<dbReference type="Proteomes" id="UP000197138">
    <property type="component" value="Unassembled WGS sequence"/>
</dbReference>
<evidence type="ECO:0000313" key="4">
    <source>
        <dbReference type="Proteomes" id="UP000197138"/>
    </source>
</evidence>
<gene>
    <name evidence="2" type="ORF">CDL15_Pgr013772</name>
    <name evidence="3" type="ORF">CRG98_035803</name>
</gene>
<dbReference type="AlphaFoldDB" id="A0A218W1C6"/>
<evidence type="ECO:0000256" key="1">
    <source>
        <dbReference type="SAM" id="MobiDB-lite"/>
    </source>
</evidence>
<feature type="region of interest" description="Disordered" evidence="1">
    <location>
        <begin position="1"/>
        <end position="31"/>
    </location>
</feature>